<dbReference type="PANTHER" id="PTHR37301">
    <property type="entry name" value="DNA-BINDING PROTEIN-RELATED"/>
    <property type="match status" value="1"/>
</dbReference>
<proteinExistence type="predicted"/>
<dbReference type="AlphaFoldDB" id="G9YUJ9"/>
<protein>
    <recommendedName>
        <fullName evidence="1">HTH cro/C1-type domain-containing protein</fullName>
    </recommendedName>
</protein>
<dbReference type="SUPFAM" id="SSF47413">
    <property type="entry name" value="lambda repressor-like DNA-binding domains"/>
    <property type="match status" value="1"/>
</dbReference>
<comment type="caution">
    <text evidence="2">The sequence shown here is derived from an EMBL/GenBank/DDBJ whole genome shotgun (WGS) entry which is preliminary data.</text>
</comment>
<organism evidence="2 3">
    <name type="scientific">Flavonifractor plautii ATCC 29863</name>
    <dbReference type="NCBI Taxonomy" id="411475"/>
    <lineage>
        <taxon>Bacteria</taxon>
        <taxon>Bacillati</taxon>
        <taxon>Bacillota</taxon>
        <taxon>Clostridia</taxon>
        <taxon>Eubacteriales</taxon>
        <taxon>Oscillospiraceae</taxon>
        <taxon>Flavonifractor</taxon>
    </lineage>
</organism>
<gene>
    <name evidence="2" type="ORF">HMPREF0372_03213</name>
</gene>
<dbReference type="HOGENOM" id="CLU_066192_31_7_9"/>
<evidence type="ECO:0000259" key="1">
    <source>
        <dbReference type="Pfam" id="PF13443"/>
    </source>
</evidence>
<dbReference type="EMBL" id="AGCK01000258">
    <property type="protein sequence ID" value="EHM42262.1"/>
    <property type="molecule type" value="Genomic_DNA"/>
</dbReference>
<accession>G9YUJ9</accession>
<dbReference type="InterPro" id="IPR001387">
    <property type="entry name" value="Cro/C1-type_HTH"/>
</dbReference>
<dbReference type="InterPro" id="IPR010982">
    <property type="entry name" value="Lambda_DNA-bd_dom_sf"/>
</dbReference>
<evidence type="ECO:0000313" key="2">
    <source>
        <dbReference type="EMBL" id="EHM42262.1"/>
    </source>
</evidence>
<evidence type="ECO:0000313" key="3">
    <source>
        <dbReference type="Proteomes" id="UP000004459"/>
    </source>
</evidence>
<dbReference type="Proteomes" id="UP000004459">
    <property type="component" value="Unassembled WGS sequence"/>
</dbReference>
<name>G9YUJ9_FLAPL</name>
<feature type="domain" description="HTH cro/C1-type" evidence="1">
    <location>
        <begin position="20"/>
        <end position="73"/>
    </location>
</feature>
<reference evidence="2 3" key="1">
    <citation type="submission" date="2011-08" db="EMBL/GenBank/DDBJ databases">
        <authorList>
            <person name="Weinstock G."/>
            <person name="Sodergren E."/>
            <person name="Clifton S."/>
            <person name="Fulton L."/>
            <person name="Fulton B."/>
            <person name="Courtney L."/>
            <person name="Fronick C."/>
            <person name="Harrison M."/>
            <person name="Strong C."/>
            <person name="Farmer C."/>
            <person name="Delahaunty K."/>
            <person name="Markovic C."/>
            <person name="Hall O."/>
            <person name="Minx P."/>
            <person name="Tomlinson C."/>
            <person name="Mitreva M."/>
            <person name="Hou S."/>
            <person name="Chen J."/>
            <person name="Wollam A."/>
            <person name="Pepin K.H."/>
            <person name="Johnson M."/>
            <person name="Bhonagiri V."/>
            <person name="Zhang X."/>
            <person name="Suruliraj S."/>
            <person name="Warren W."/>
            <person name="Chinwalla A."/>
            <person name="Mardis E.R."/>
            <person name="Wilson R.K."/>
        </authorList>
    </citation>
    <scope>NUCLEOTIDE SEQUENCE [LARGE SCALE GENOMIC DNA]</scope>
    <source>
        <strain evidence="2 3">ATCC 29863</strain>
    </source>
</reference>
<dbReference type="GO" id="GO:0003677">
    <property type="term" value="F:DNA binding"/>
    <property type="evidence" value="ECO:0007669"/>
    <property type="project" value="InterPro"/>
</dbReference>
<dbReference type="PANTHER" id="PTHR37301:SF1">
    <property type="entry name" value="DNA-BINDING PROTEIN"/>
    <property type="match status" value="1"/>
</dbReference>
<dbReference type="Pfam" id="PF13443">
    <property type="entry name" value="HTH_26"/>
    <property type="match status" value="1"/>
</dbReference>
<sequence>MEEVRVFMAIRYKVDIMAKLKEKGYSSTKIREEKLIGQSYLQQLRHGELVSWKTLDTICTLLDCQPGDLLEYVREAPSDR</sequence>